<feature type="transmembrane region" description="Helical" evidence="1">
    <location>
        <begin position="233"/>
        <end position="259"/>
    </location>
</feature>
<dbReference type="InterPro" id="IPR034804">
    <property type="entry name" value="SQR/QFR_C/D"/>
</dbReference>
<accession>A0A7C9FRW0</accession>
<evidence type="ECO:0000313" key="2">
    <source>
        <dbReference type="EMBL" id="MPR34112.1"/>
    </source>
</evidence>
<dbReference type="RefSeq" id="WP_152760059.1">
    <property type="nucleotide sequence ID" value="NZ_WHLY01000002.1"/>
</dbReference>
<dbReference type="AlphaFoldDB" id="A0A7C9FRW0"/>
<dbReference type="SUPFAM" id="SSF81343">
    <property type="entry name" value="Fumarate reductase respiratory complex transmembrane subunits"/>
    <property type="match status" value="1"/>
</dbReference>
<reference evidence="2 3" key="1">
    <citation type="submission" date="2019-10" db="EMBL/GenBank/DDBJ databases">
        <title>Draft Genome Sequence of Cytophagaceae sp. SJW1-29.</title>
        <authorList>
            <person name="Choi A."/>
        </authorList>
    </citation>
    <scope>NUCLEOTIDE SEQUENCE [LARGE SCALE GENOMIC DNA]</scope>
    <source>
        <strain evidence="2 3">SJW1-29</strain>
    </source>
</reference>
<keyword evidence="1" id="KW-0812">Transmembrane</keyword>
<sequence length="262" mass="29948">MSWLTQTLSSSIGKKLIMALTGLFLCTFLIVHVTGNLQLFKPDQGLSFNTYTVFMTTNPFIKTISYGLYAFILIHAFDGLYLAYKNRQARGKKGYATVNNQSTWASRNMGILGTILLVYLVVHMGDFWYEYKFGHLPFKEYTIDLSEGTILQTRQMPDGFILNSKMEERLSDDNQSKTVIVKDLYREAESSFSNPLLVLFYVLSMAAVSFHLVHGFRSAWQTLGANHPKYNPLFNFLGVWLFAIIIPIAFAAMPVYFYLKQL</sequence>
<organism evidence="2 3">
    <name type="scientific">Salmonirosea aquatica</name>
    <dbReference type="NCBI Taxonomy" id="2654236"/>
    <lineage>
        <taxon>Bacteria</taxon>
        <taxon>Pseudomonadati</taxon>
        <taxon>Bacteroidota</taxon>
        <taxon>Cytophagia</taxon>
        <taxon>Cytophagales</taxon>
        <taxon>Spirosomataceae</taxon>
        <taxon>Salmonirosea</taxon>
    </lineage>
</organism>
<gene>
    <name evidence="2" type="ORF">GBK04_12230</name>
</gene>
<feature type="transmembrane region" description="Helical" evidence="1">
    <location>
        <begin position="60"/>
        <end position="84"/>
    </location>
</feature>
<keyword evidence="3" id="KW-1185">Reference proteome</keyword>
<feature type="transmembrane region" description="Helical" evidence="1">
    <location>
        <begin position="192"/>
        <end position="213"/>
    </location>
</feature>
<evidence type="ECO:0000313" key="3">
    <source>
        <dbReference type="Proteomes" id="UP000479293"/>
    </source>
</evidence>
<feature type="transmembrane region" description="Helical" evidence="1">
    <location>
        <begin position="16"/>
        <end position="40"/>
    </location>
</feature>
<dbReference type="CDD" id="cd03498">
    <property type="entry name" value="SQR_TypeB_2_TM"/>
    <property type="match status" value="1"/>
</dbReference>
<dbReference type="EMBL" id="WHLY01000002">
    <property type="protein sequence ID" value="MPR34112.1"/>
    <property type="molecule type" value="Genomic_DNA"/>
</dbReference>
<comment type="caution">
    <text evidence="2">The sequence shown here is derived from an EMBL/GenBank/DDBJ whole genome shotgun (WGS) entry which is preliminary data.</text>
</comment>
<protein>
    <submittedName>
        <fullName evidence="2">Succinate dehydrogenase</fullName>
    </submittedName>
</protein>
<dbReference type="Proteomes" id="UP000479293">
    <property type="component" value="Unassembled WGS sequence"/>
</dbReference>
<feature type="transmembrane region" description="Helical" evidence="1">
    <location>
        <begin position="109"/>
        <end position="129"/>
    </location>
</feature>
<dbReference type="GO" id="GO:0016020">
    <property type="term" value="C:membrane"/>
    <property type="evidence" value="ECO:0007669"/>
    <property type="project" value="InterPro"/>
</dbReference>
<keyword evidence="1" id="KW-1133">Transmembrane helix</keyword>
<dbReference type="InterPro" id="IPR011138">
    <property type="entry name" value="Cytochrome_b-558"/>
</dbReference>
<keyword evidence="1" id="KW-0472">Membrane</keyword>
<name>A0A7C9FRW0_9BACT</name>
<dbReference type="Gene3D" id="1.20.1300.10">
    <property type="entry name" value="Fumarate reductase/succinate dehydrogenase, transmembrane subunit"/>
    <property type="match status" value="1"/>
</dbReference>
<dbReference type="NCBIfam" id="TIGR02046">
    <property type="entry name" value="sdhC_b558_fam"/>
    <property type="match status" value="1"/>
</dbReference>
<proteinExistence type="predicted"/>
<evidence type="ECO:0000256" key="1">
    <source>
        <dbReference type="SAM" id="Phobius"/>
    </source>
</evidence>